<evidence type="ECO:0000313" key="2">
    <source>
        <dbReference type="Proteomes" id="UP000736787"/>
    </source>
</evidence>
<dbReference type="AlphaFoldDB" id="A0A8T1DXQ9"/>
<organism evidence="1 2">
    <name type="scientific">Phytophthora cactorum</name>
    <dbReference type="NCBI Taxonomy" id="29920"/>
    <lineage>
        <taxon>Eukaryota</taxon>
        <taxon>Sar</taxon>
        <taxon>Stramenopiles</taxon>
        <taxon>Oomycota</taxon>
        <taxon>Peronosporomycetes</taxon>
        <taxon>Peronosporales</taxon>
        <taxon>Peronosporaceae</taxon>
        <taxon>Phytophthora</taxon>
    </lineage>
</organism>
<accession>A0A8T1DXQ9</accession>
<sequence>MASFIRILISLRQDLIAAPAADVAMLNSIAEFAVSSWSQIADAHCQVFQPQTGSSQVLRRRSSCSSGRVFQEDDPFHPQQTRRWDSELGIQLAAELSSLVISAVCISLLQISQILQDQRSALGNRIHYSIEFP</sequence>
<reference evidence="1" key="1">
    <citation type="submission" date="2018-10" db="EMBL/GenBank/DDBJ databases">
        <title>Effector identification in a new, highly contiguous assembly of the strawberry crown rot pathogen Phytophthora cactorum.</title>
        <authorList>
            <person name="Armitage A.D."/>
            <person name="Nellist C.F."/>
            <person name="Bates H."/>
            <person name="Vickerstaff R.J."/>
            <person name="Harrison R.J."/>
        </authorList>
    </citation>
    <scope>NUCLEOTIDE SEQUENCE</scope>
    <source>
        <strain evidence="1">4040</strain>
    </source>
</reference>
<name>A0A8T1DXQ9_9STRA</name>
<dbReference type="VEuPathDB" id="FungiDB:PC110_g3493"/>
<gene>
    <name evidence="1" type="ORF">PC117_g7614</name>
</gene>
<proteinExistence type="predicted"/>
<dbReference type="Proteomes" id="UP000736787">
    <property type="component" value="Unassembled WGS sequence"/>
</dbReference>
<evidence type="ECO:0000313" key="1">
    <source>
        <dbReference type="EMBL" id="KAG2946468.1"/>
    </source>
</evidence>
<protein>
    <submittedName>
        <fullName evidence="1">Uncharacterized protein</fullName>
    </submittedName>
</protein>
<comment type="caution">
    <text evidence="1">The sequence shown here is derived from an EMBL/GenBank/DDBJ whole genome shotgun (WGS) entry which is preliminary data.</text>
</comment>
<dbReference type="EMBL" id="RCMK01000157">
    <property type="protein sequence ID" value="KAG2946468.1"/>
    <property type="molecule type" value="Genomic_DNA"/>
</dbReference>